<dbReference type="OrthoDB" id="2795673at2759"/>
<sequence length="321" mass="36574">MHLPQRSSISEPINHNRMFLVLSADTNDPIPVNTMVASSVVVLTPDHPPLPLELLDEVFRITASSSTQSCLALCLVSSWVYRLVIPYLMDQVIITSFPKAISLRDHLFPSLPRVRNIADPVLHIQGLWLPDHISLPPRIFLASKNLRRAAIHVQALCNLASECPLDLDSNRELDHDLDLTLLGGGKCNYEHLTKARFLMSRVTRLHLVSNAPPLLFDNLPHVTHLASTWTFSVHDVELFVTALPALKVLVFVIDTRFTSSFQKLAKDCIYRLRKKEQWVWFLEADRSELRAEWEDEARGGESLWDRAIRQTTNWEKERAVA</sequence>
<protein>
    <recommendedName>
        <fullName evidence="3">F-box domain-containing protein</fullName>
    </recommendedName>
</protein>
<dbReference type="STRING" id="747525.W4KI53"/>
<dbReference type="EMBL" id="KI925456">
    <property type="protein sequence ID" value="ETW84751.1"/>
    <property type="molecule type" value="Genomic_DNA"/>
</dbReference>
<dbReference type="HOGENOM" id="CLU_051720_1_0_1"/>
<dbReference type="InParanoid" id="W4KI53"/>
<organism evidence="1 2">
    <name type="scientific">Heterobasidion irregulare (strain TC 32-1)</name>
    <dbReference type="NCBI Taxonomy" id="747525"/>
    <lineage>
        <taxon>Eukaryota</taxon>
        <taxon>Fungi</taxon>
        <taxon>Dikarya</taxon>
        <taxon>Basidiomycota</taxon>
        <taxon>Agaricomycotina</taxon>
        <taxon>Agaricomycetes</taxon>
        <taxon>Russulales</taxon>
        <taxon>Bondarzewiaceae</taxon>
        <taxon>Heterobasidion</taxon>
        <taxon>Heterobasidion annosum species complex</taxon>
    </lineage>
</organism>
<dbReference type="Proteomes" id="UP000030671">
    <property type="component" value="Unassembled WGS sequence"/>
</dbReference>
<evidence type="ECO:0000313" key="2">
    <source>
        <dbReference type="Proteomes" id="UP000030671"/>
    </source>
</evidence>
<name>W4KI53_HETIT</name>
<reference evidence="1 2" key="1">
    <citation type="journal article" date="2012" name="New Phytol.">
        <title>Insight into trade-off between wood decay and parasitism from the genome of a fungal forest pathogen.</title>
        <authorList>
            <person name="Olson A."/>
            <person name="Aerts A."/>
            <person name="Asiegbu F."/>
            <person name="Belbahri L."/>
            <person name="Bouzid O."/>
            <person name="Broberg A."/>
            <person name="Canback B."/>
            <person name="Coutinho P.M."/>
            <person name="Cullen D."/>
            <person name="Dalman K."/>
            <person name="Deflorio G."/>
            <person name="van Diepen L.T."/>
            <person name="Dunand C."/>
            <person name="Duplessis S."/>
            <person name="Durling M."/>
            <person name="Gonthier P."/>
            <person name="Grimwood J."/>
            <person name="Fossdal C.G."/>
            <person name="Hansson D."/>
            <person name="Henrissat B."/>
            <person name="Hietala A."/>
            <person name="Himmelstrand K."/>
            <person name="Hoffmeister D."/>
            <person name="Hogberg N."/>
            <person name="James T.Y."/>
            <person name="Karlsson M."/>
            <person name="Kohler A."/>
            <person name="Kues U."/>
            <person name="Lee Y.H."/>
            <person name="Lin Y.C."/>
            <person name="Lind M."/>
            <person name="Lindquist E."/>
            <person name="Lombard V."/>
            <person name="Lucas S."/>
            <person name="Lunden K."/>
            <person name="Morin E."/>
            <person name="Murat C."/>
            <person name="Park J."/>
            <person name="Raffaello T."/>
            <person name="Rouze P."/>
            <person name="Salamov A."/>
            <person name="Schmutz J."/>
            <person name="Solheim H."/>
            <person name="Stahlberg J."/>
            <person name="Velez H."/>
            <person name="de Vries R.P."/>
            <person name="Wiebenga A."/>
            <person name="Woodward S."/>
            <person name="Yakovlev I."/>
            <person name="Garbelotto M."/>
            <person name="Martin F."/>
            <person name="Grigoriev I.V."/>
            <person name="Stenlid J."/>
        </authorList>
    </citation>
    <scope>NUCLEOTIDE SEQUENCE [LARGE SCALE GENOMIC DNA]</scope>
    <source>
        <strain evidence="1 2">TC 32-1</strain>
    </source>
</reference>
<dbReference type="KEGG" id="hir:HETIRDRAFT_416402"/>
<dbReference type="AlphaFoldDB" id="W4KI53"/>
<evidence type="ECO:0000313" key="1">
    <source>
        <dbReference type="EMBL" id="ETW84751.1"/>
    </source>
</evidence>
<keyword evidence="2" id="KW-1185">Reference proteome</keyword>
<evidence type="ECO:0008006" key="3">
    <source>
        <dbReference type="Google" id="ProtNLM"/>
    </source>
</evidence>
<accession>W4KI53</accession>
<gene>
    <name evidence="1" type="ORF">HETIRDRAFT_416402</name>
</gene>
<dbReference type="RefSeq" id="XP_009544381.1">
    <property type="nucleotide sequence ID" value="XM_009546086.1"/>
</dbReference>
<proteinExistence type="predicted"/>
<dbReference type="GeneID" id="20673318"/>